<sequence>MTESQIKHYFPMPTRFQKNTGFSDSD</sequence>
<organism evidence="2">
    <name type="scientific">Lepeophtheirus salmonis</name>
    <name type="common">Salmon louse</name>
    <name type="synonym">Caligus salmonis</name>
    <dbReference type="NCBI Taxonomy" id="72036"/>
    <lineage>
        <taxon>Eukaryota</taxon>
        <taxon>Metazoa</taxon>
        <taxon>Ecdysozoa</taxon>
        <taxon>Arthropoda</taxon>
        <taxon>Crustacea</taxon>
        <taxon>Multicrustacea</taxon>
        <taxon>Hexanauplia</taxon>
        <taxon>Copepoda</taxon>
        <taxon>Siphonostomatoida</taxon>
        <taxon>Caligidae</taxon>
        <taxon>Lepeophtheirus</taxon>
    </lineage>
</organism>
<name>A0A0K2UFN1_LEPSM</name>
<evidence type="ECO:0000313" key="2">
    <source>
        <dbReference type="EMBL" id="CDW36511.1"/>
    </source>
</evidence>
<reference evidence="2" key="1">
    <citation type="submission" date="2014-05" db="EMBL/GenBank/DDBJ databases">
        <authorList>
            <person name="Chronopoulou M."/>
        </authorList>
    </citation>
    <scope>NUCLEOTIDE SEQUENCE</scope>
    <source>
        <tissue evidence="2">Whole organism</tissue>
    </source>
</reference>
<feature type="region of interest" description="Disordered" evidence="1">
    <location>
        <begin position="1"/>
        <end position="26"/>
    </location>
</feature>
<protein>
    <submittedName>
        <fullName evidence="2">Uncharacterized protein</fullName>
    </submittedName>
</protein>
<accession>A0A0K2UFN1</accession>
<dbReference type="EMBL" id="HACA01019150">
    <property type="protein sequence ID" value="CDW36511.1"/>
    <property type="molecule type" value="Transcribed_RNA"/>
</dbReference>
<dbReference type="AlphaFoldDB" id="A0A0K2UFN1"/>
<proteinExistence type="predicted"/>
<feature type="compositionally biased region" description="Polar residues" evidence="1">
    <location>
        <begin position="16"/>
        <end position="26"/>
    </location>
</feature>
<evidence type="ECO:0000256" key="1">
    <source>
        <dbReference type="SAM" id="MobiDB-lite"/>
    </source>
</evidence>